<accession>A0A7X5ATQ2</accession>
<dbReference type="EMBL" id="WXWW01000195">
    <property type="protein sequence ID" value="NAW66122.1"/>
    <property type="molecule type" value="Genomic_DNA"/>
</dbReference>
<proteinExistence type="predicted"/>
<evidence type="ECO:0000313" key="2">
    <source>
        <dbReference type="Proteomes" id="UP000465712"/>
    </source>
</evidence>
<dbReference type="RefSeq" id="WP_161445421.1">
    <property type="nucleotide sequence ID" value="NZ_WXWU01000036.1"/>
</dbReference>
<dbReference type="Proteomes" id="UP000465712">
    <property type="component" value="Unassembled WGS sequence"/>
</dbReference>
<dbReference type="AlphaFoldDB" id="A0A7X5ATQ2"/>
<sequence>MKQPTAEQIQEWIDDAHDDIESQKRRLKEGFREKHNLTLEGFFWARGIYYFDIALGHAMLGDRPQAEEALTESIRYLALPYRMAYDEGCEHRDQAAPPEKNGTIGIPQTNSLLLAMAALDNDEINAELIPFVQLAESDEKDQEFMEMVQTIRALQVMLSRGEDSLSASILKTALDHSKSHPIKGAGWRRRTYTINLTLWSVLQRQQETFDEALNLFLKDYETESRGENRDLAFAYASLEAVGMIKLARRYGLKYEGDHPLIPAALL</sequence>
<comment type="caution">
    <text evidence="1">The sequence shown here is derived from an EMBL/GenBank/DDBJ whole genome shotgun (WGS) entry which is preliminary data.</text>
</comment>
<protein>
    <submittedName>
        <fullName evidence="1">Uncharacterized protein</fullName>
    </submittedName>
</protein>
<reference evidence="1 2" key="1">
    <citation type="submission" date="2017-05" db="EMBL/GenBank/DDBJ databases">
        <title>High clonality and local adaptation shapes Vibrionaceae linages within an endangered oasis.</title>
        <authorList>
            <person name="Vazquez-Rosas-Landa M."/>
        </authorList>
    </citation>
    <scope>NUCLEOTIDE SEQUENCE [LARGE SCALE GENOMIC DNA]</scope>
    <source>
        <strain evidence="1 2">P46_P4S1P180</strain>
    </source>
</reference>
<evidence type="ECO:0000313" key="1">
    <source>
        <dbReference type="EMBL" id="NAW66122.1"/>
    </source>
</evidence>
<organism evidence="1 2">
    <name type="scientific">Photobacterium halotolerans</name>
    <dbReference type="NCBI Taxonomy" id="265726"/>
    <lineage>
        <taxon>Bacteria</taxon>
        <taxon>Pseudomonadati</taxon>
        <taxon>Pseudomonadota</taxon>
        <taxon>Gammaproteobacteria</taxon>
        <taxon>Vibrionales</taxon>
        <taxon>Vibrionaceae</taxon>
        <taxon>Photobacterium</taxon>
    </lineage>
</organism>
<name>A0A7X5ATQ2_9GAMM</name>
<dbReference type="OrthoDB" id="9948527at2"/>
<gene>
    <name evidence="1" type="ORF">CAG72_12930</name>
</gene>